<dbReference type="KEGG" id="pgri:PgNI_01644"/>
<dbReference type="GeneID" id="41956629"/>
<protein>
    <submittedName>
        <fullName evidence="2">Uncharacterized protein</fullName>
    </submittedName>
</protein>
<reference evidence="2" key="3">
    <citation type="submission" date="2025-08" db="UniProtKB">
        <authorList>
            <consortium name="RefSeq"/>
        </authorList>
    </citation>
    <scope>IDENTIFICATION</scope>
    <source>
        <strain evidence="2">NI907</strain>
    </source>
</reference>
<keyword evidence="1" id="KW-1185">Reference proteome</keyword>
<accession>A0A6P8BJQ7</accession>
<name>A0A6P8BJQ7_PYRGI</name>
<dbReference type="Proteomes" id="UP000515153">
    <property type="component" value="Unplaced"/>
</dbReference>
<evidence type="ECO:0000313" key="1">
    <source>
        <dbReference type="Proteomes" id="UP000515153"/>
    </source>
</evidence>
<reference evidence="2" key="1">
    <citation type="journal article" date="2019" name="Mol. Biol. Evol.">
        <title>Blast fungal genomes show frequent chromosomal changes, gene gains and losses, and effector gene turnover.</title>
        <authorList>
            <person name="Gomez Luciano L.B."/>
            <person name="Jason Tsai I."/>
            <person name="Chuma I."/>
            <person name="Tosa Y."/>
            <person name="Chen Y.H."/>
            <person name="Li J.Y."/>
            <person name="Li M.Y."/>
            <person name="Jade Lu M.Y."/>
            <person name="Nakayashiki H."/>
            <person name="Li W.H."/>
        </authorList>
    </citation>
    <scope>NUCLEOTIDE SEQUENCE</scope>
    <source>
        <strain evidence="2">NI907</strain>
    </source>
</reference>
<proteinExistence type="predicted"/>
<reference evidence="2" key="2">
    <citation type="submission" date="2019-10" db="EMBL/GenBank/DDBJ databases">
        <authorList>
            <consortium name="NCBI Genome Project"/>
        </authorList>
    </citation>
    <scope>NUCLEOTIDE SEQUENCE</scope>
    <source>
        <strain evidence="2">NI907</strain>
    </source>
</reference>
<gene>
    <name evidence="2" type="ORF">PgNI_01644</name>
</gene>
<sequence length="94" mass="10728">MEAALELLPIGTVQPELNGFNEADIEPQWIIWDVCSSMNNNCRLPEDFVEIASILFQEQKRREEAFLKYVVTVNSRMTGYRGIEQASQTKACVC</sequence>
<dbReference type="RefSeq" id="XP_030987342.1">
    <property type="nucleotide sequence ID" value="XM_031121716.1"/>
</dbReference>
<dbReference type="AlphaFoldDB" id="A0A6P8BJQ7"/>
<evidence type="ECO:0000313" key="2">
    <source>
        <dbReference type="RefSeq" id="XP_030987342.1"/>
    </source>
</evidence>
<organism evidence="1 2">
    <name type="scientific">Pyricularia grisea</name>
    <name type="common">Crabgrass-specific blast fungus</name>
    <name type="synonym">Magnaporthe grisea</name>
    <dbReference type="NCBI Taxonomy" id="148305"/>
    <lineage>
        <taxon>Eukaryota</taxon>
        <taxon>Fungi</taxon>
        <taxon>Dikarya</taxon>
        <taxon>Ascomycota</taxon>
        <taxon>Pezizomycotina</taxon>
        <taxon>Sordariomycetes</taxon>
        <taxon>Sordariomycetidae</taxon>
        <taxon>Magnaporthales</taxon>
        <taxon>Pyriculariaceae</taxon>
        <taxon>Pyricularia</taxon>
    </lineage>
</organism>